<protein>
    <submittedName>
        <fullName evidence="6">TetR family transcriptional regulator</fullName>
    </submittedName>
</protein>
<dbReference type="GO" id="GO:0003677">
    <property type="term" value="F:DNA binding"/>
    <property type="evidence" value="ECO:0007669"/>
    <property type="project" value="UniProtKB-KW"/>
</dbReference>
<name>A0A085ZER8_9FLAO</name>
<evidence type="ECO:0000313" key="7">
    <source>
        <dbReference type="Proteomes" id="UP000028715"/>
    </source>
</evidence>
<evidence type="ECO:0000256" key="2">
    <source>
        <dbReference type="ARBA" id="ARBA00023125"/>
    </source>
</evidence>
<dbReference type="InterPro" id="IPR009057">
    <property type="entry name" value="Homeodomain-like_sf"/>
</dbReference>
<dbReference type="PANTHER" id="PTHR47506:SF10">
    <property type="entry name" value="TRANSCRIPTIONAL REGULATORY PROTEIN"/>
    <property type="match status" value="1"/>
</dbReference>
<dbReference type="InterPro" id="IPR036271">
    <property type="entry name" value="Tet_transcr_reg_TetR-rel_C_sf"/>
</dbReference>
<keyword evidence="2" id="KW-0238">DNA-binding</keyword>
<evidence type="ECO:0000259" key="4">
    <source>
        <dbReference type="Pfam" id="PF00440"/>
    </source>
</evidence>
<sequence>MRGRPTIFNEEQLIEKAQKVFWEKGFNATSLEDLLQAMQIGSGSFYNTFKGGKKEVFSKAVQLRRRGLSDFKKELMQSESPIDLIKDFFRSLAQTDRYTHLLGCLIVNTIIEMTFVDDTFEDEAVSVLKEMEQLYIWAIAKAQQEGKMKNQTSPEILGRYLVTFWSGFNVIRRMYPDNEVLKTQIEMQLSILN</sequence>
<dbReference type="RefSeq" id="WP_035689841.1">
    <property type="nucleotide sequence ID" value="NZ_JPRL01000003.1"/>
</dbReference>
<dbReference type="InterPro" id="IPR001647">
    <property type="entry name" value="HTH_TetR"/>
</dbReference>
<dbReference type="InterPro" id="IPR011075">
    <property type="entry name" value="TetR_C"/>
</dbReference>
<dbReference type="eggNOG" id="COG1309">
    <property type="taxonomic scope" value="Bacteria"/>
</dbReference>
<comment type="caution">
    <text evidence="6">The sequence shown here is derived from an EMBL/GenBank/DDBJ whole genome shotgun (WGS) entry which is preliminary data.</text>
</comment>
<evidence type="ECO:0000256" key="3">
    <source>
        <dbReference type="ARBA" id="ARBA00023163"/>
    </source>
</evidence>
<proteinExistence type="predicted"/>
<gene>
    <name evidence="6" type="ORF">IW19_22535</name>
</gene>
<dbReference type="SUPFAM" id="SSF46689">
    <property type="entry name" value="Homeodomain-like"/>
    <property type="match status" value="1"/>
</dbReference>
<evidence type="ECO:0000313" key="6">
    <source>
        <dbReference type="EMBL" id="KFF02932.1"/>
    </source>
</evidence>
<dbReference type="OrthoDB" id="9795242at2"/>
<dbReference type="STRING" id="362418.IW19_22535"/>
<dbReference type="Proteomes" id="UP000028715">
    <property type="component" value="Unassembled WGS sequence"/>
</dbReference>
<feature type="domain" description="HTH tetR-type" evidence="4">
    <location>
        <begin position="13"/>
        <end position="57"/>
    </location>
</feature>
<dbReference type="Pfam" id="PF00440">
    <property type="entry name" value="TetR_N"/>
    <property type="match status" value="1"/>
</dbReference>
<dbReference type="AlphaFoldDB" id="A0A085ZER8"/>
<dbReference type="Gene3D" id="1.10.357.10">
    <property type="entry name" value="Tetracycline Repressor, domain 2"/>
    <property type="match status" value="1"/>
</dbReference>
<accession>A0A085ZER8</accession>
<organism evidence="6 7">
    <name type="scientific">Flavobacterium reichenbachii</name>
    <dbReference type="NCBI Taxonomy" id="362418"/>
    <lineage>
        <taxon>Bacteria</taxon>
        <taxon>Pseudomonadati</taxon>
        <taxon>Bacteroidota</taxon>
        <taxon>Flavobacteriia</taxon>
        <taxon>Flavobacteriales</taxon>
        <taxon>Flavobacteriaceae</taxon>
        <taxon>Flavobacterium</taxon>
    </lineage>
</organism>
<dbReference type="Pfam" id="PF16925">
    <property type="entry name" value="TetR_C_13"/>
    <property type="match status" value="1"/>
</dbReference>
<evidence type="ECO:0000256" key="1">
    <source>
        <dbReference type="ARBA" id="ARBA00023015"/>
    </source>
</evidence>
<feature type="domain" description="Tetracyclin repressor-like C-terminal" evidence="5">
    <location>
        <begin position="97"/>
        <end position="183"/>
    </location>
</feature>
<keyword evidence="1" id="KW-0805">Transcription regulation</keyword>
<dbReference type="SUPFAM" id="SSF48498">
    <property type="entry name" value="Tetracyclin repressor-like, C-terminal domain"/>
    <property type="match status" value="1"/>
</dbReference>
<keyword evidence="7" id="KW-1185">Reference proteome</keyword>
<dbReference type="Gene3D" id="1.10.10.60">
    <property type="entry name" value="Homeodomain-like"/>
    <property type="match status" value="1"/>
</dbReference>
<dbReference type="PANTHER" id="PTHR47506">
    <property type="entry name" value="TRANSCRIPTIONAL REGULATORY PROTEIN"/>
    <property type="match status" value="1"/>
</dbReference>
<reference evidence="6 7" key="1">
    <citation type="submission" date="2014-07" db="EMBL/GenBank/DDBJ databases">
        <title>Genome of Flavobacterium reichenbachii LMG 25512.</title>
        <authorList>
            <person name="Stropko S.J."/>
            <person name="Pipes S.E."/>
            <person name="Newman J.D."/>
        </authorList>
    </citation>
    <scope>NUCLEOTIDE SEQUENCE [LARGE SCALE GENOMIC DNA]</scope>
    <source>
        <strain evidence="6 7">LMG 25512</strain>
    </source>
</reference>
<dbReference type="EMBL" id="JPRL01000003">
    <property type="protein sequence ID" value="KFF02932.1"/>
    <property type="molecule type" value="Genomic_DNA"/>
</dbReference>
<evidence type="ECO:0000259" key="5">
    <source>
        <dbReference type="Pfam" id="PF16925"/>
    </source>
</evidence>
<keyword evidence="3" id="KW-0804">Transcription</keyword>